<dbReference type="Pfam" id="PF02205">
    <property type="entry name" value="WH2"/>
    <property type="match status" value="1"/>
</dbReference>
<feature type="region of interest" description="Disordered" evidence="8">
    <location>
        <begin position="281"/>
        <end position="466"/>
    </location>
</feature>
<dbReference type="GO" id="GO:0005634">
    <property type="term" value="C:nucleus"/>
    <property type="evidence" value="ECO:0007669"/>
    <property type="project" value="UniProtKB-SubCell"/>
</dbReference>
<feature type="domain" description="WH1" evidence="10">
    <location>
        <begin position="29"/>
        <end position="138"/>
    </location>
</feature>
<feature type="region of interest" description="Disordered" evidence="8">
    <location>
        <begin position="504"/>
        <end position="530"/>
    </location>
</feature>
<evidence type="ECO:0008006" key="14">
    <source>
        <dbReference type="Google" id="ProtNLM"/>
    </source>
</evidence>
<evidence type="ECO:0000256" key="4">
    <source>
        <dbReference type="ARBA" id="ARBA00022553"/>
    </source>
</evidence>
<dbReference type="InterPro" id="IPR011993">
    <property type="entry name" value="PH-like_dom_sf"/>
</dbReference>
<dbReference type="OrthoDB" id="8963340at2759"/>
<dbReference type="Gene3D" id="2.30.29.30">
    <property type="entry name" value="Pleckstrin-homology domain (PH domain)/Phosphotyrosine-binding domain (PTB)"/>
    <property type="match status" value="1"/>
</dbReference>
<dbReference type="FunFam" id="3.90.810.10:FF:000003">
    <property type="entry name" value="Neural Wiskott-Aldrich syndrome protein-like"/>
    <property type="match status" value="1"/>
</dbReference>
<dbReference type="FunFam" id="3.90.810.10:FF:000017">
    <property type="entry name" value="Wiskott-Aldrich syndrome (eczema-thrombocytopenia) b"/>
    <property type="match status" value="1"/>
</dbReference>
<evidence type="ECO:0000256" key="1">
    <source>
        <dbReference type="ARBA" id="ARBA00004123"/>
    </source>
</evidence>
<name>A0A3S2MNP9_ORYJA</name>
<dbReference type="CDD" id="cd00132">
    <property type="entry name" value="CRIB"/>
    <property type="match status" value="1"/>
</dbReference>
<dbReference type="Pfam" id="PF00568">
    <property type="entry name" value="WH1"/>
    <property type="match status" value="1"/>
</dbReference>
<keyword evidence="4" id="KW-0597">Phosphoprotein</keyword>
<evidence type="ECO:0000313" key="12">
    <source>
        <dbReference type="EMBL" id="RVE70818.1"/>
    </source>
</evidence>
<dbReference type="Pfam" id="PF00786">
    <property type="entry name" value="PBD"/>
    <property type="match status" value="1"/>
</dbReference>
<dbReference type="InterPro" id="IPR000095">
    <property type="entry name" value="CRIB_dom"/>
</dbReference>
<proteinExistence type="predicted"/>
<dbReference type="EMBL" id="CM012443">
    <property type="protein sequence ID" value="RVE70818.1"/>
    <property type="molecule type" value="Genomic_DNA"/>
</dbReference>
<feature type="region of interest" description="Disordered" evidence="8">
    <location>
        <begin position="135"/>
        <end position="170"/>
    </location>
</feature>
<dbReference type="AlphaFoldDB" id="A0A3S2MNP9"/>
<reference evidence="12 13" key="2">
    <citation type="submission" date="2019-01" db="EMBL/GenBank/DDBJ databases">
        <title>A chromosome length genome reference of the Java medaka (oryzias javanicus).</title>
        <authorList>
            <person name="Herpin A."/>
            <person name="Takehana Y."/>
            <person name="Naruse K."/>
            <person name="Ansai S."/>
            <person name="Kawaguchi M."/>
        </authorList>
    </citation>
    <scope>NUCLEOTIDE SEQUENCE [LARGE SCALE GENOMIC DNA]</scope>
    <source>
        <strain evidence="12">RS831</strain>
        <tissue evidence="12">Whole body</tissue>
    </source>
</reference>
<sequence>MSRGSKSKAESFRSSLLSQQENEKLDELLGRRCASMATAVAQLFMALPHSPTTWSLQHTGVVCFVKDNPQRSYFIRMFDMKAEKLVWEQELYNQITYCTPRTFFHTFTADDCQVGLNFTDEGEAEVFQNAVVEKISQRNNRQEKKQRPLPTPDRGSLPPLPPDKAAGNHGSFHMATVDIQNPDIQSSRYRSMPPPPAASVVVINNKKGKKNKKKGPKLSKADIGAPSGFKHVSHVGWDPNNIDPNLLKLFSQAGISEADLKDEKTSQLIYNVIEESGGMEAVQQAANAAAAPPPPPHGRQGALPPLPGSTPAPPPPRGRSGPLPPLPGQPQRGGPIPNPPPSRGGLPPPPPSSRGGLPPPPPQAPPSSKQGGSFPVSSHSMPPPPPPSNKRSMGAPPPVPSAPTRGGGGGGGGGPPPPPPPPPPPAQVSIPSDFPPPPPSFGASEPAQSASVSSGGGDSRGALLDQIRLGKSLRKVENSEPVSPAAAEPAPGIVGALMMVMQKRSKVIHSSGESEDEGGDDDDDDEEWDD</sequence>
<feature type="compositionally biased region" description="Pro residues" evidence="8">
    <location>
        <begin position="414"/>
        <end position="426"/>
    </location>
</feature>
<dbReference type="GO" id="GO:0005856">
    <property type="term" value="C:cytoskeleton"/>
    <property type="evidence" value="ECO:0007669"/>
    <property type="project" value="UniProtKB-SubCell"/>
</dbReference>
<dbReference type="GO" id="GO:0003779">
    <property type="term" value="F:actin binding"/>
    <property type="evidence" value="ECO:0007669"/>
    <property type="project" value="InterPro"/>
</dbReference>
<feature type="domain" description="CRIB" evidence="9">
    <location>
        <begin position="223"/>
        <end position="236"/>
    </location>
</feature>
<keyword evidence="7" id="KW-0539">Nucleus</keyword>
<evidence type="ECO:0000256" key="2">
    <source>
        <dbReference type="ARBA" id="ARBA00004245"/>
    </source>
</evidence>
<dbReference type="SMART" id="SM00461">
    <property type="entry name" value="WH1"/>
    <property type="match status" value="1"/>
</dbReference>
<accession>A0A3S2MNP9</accession>
<dbReference type="InterPro" id="IPR033927">
    <property type="entry name" value="WASPfam_EVH1"/>
</dbReference>
<feature type="domain" description="WH2" evidence="11">
    <location>
        <begin position="459"/>
        <end position="476"/>
    </location>
</feature>
<dbReference type="SUPFAM" id="SSF47912">
    <property type="entry name" value="Wiscott-Aldrich syndrome protein, WASP, C-terminal domain"/>
    <property type="match status" value="2"/>
</dbReference>
<dbReference type="SUPFAM" id="SSF50729">
    <property type="entry name" value="PH domain-like"/>
    <property type="match status" value="1"/>
</dbReference>
<dbReference type="CDD" id="cd01205">
    <property type="entry name" value="EVH1_WASP-like"/>
    <property type="match status" value="1"/>
</dbReference>
<evidence type="ECO:0000256" key="5">
    <source>
        <dbReference type="ARBA" id="ARBA00022737"/>
    </source>
</evidence>
<feature type="compositionally biased region" description="Basic residues" evidence="8">
    <location>
        <begin position="206"/>
        <end position="217"/>
    </location>
</feature>
<evidence type="ECO:0000256" key="3">
    <source>
        <dbReference type="ARBA" id="ARBA00022490"/>
    </source>
</evidence>
<dbReference type="PANTHER" id="PTHR11202:SF36">
    <property type="entry name" value="ACTIN NUCLEATION-PROMOTING FACTOR WASL"/>
    <property type="match status" value="1"/>
</dbReference>
<evidence type="ECO:0000259" key="9">
    <source>
        <dbReference type="PROSITE" id="PS50108"/>
    </source>
</evidence>
<keyword evidence="13" id="KW-1185">Reference proteome</keyword>
<keyword evidence="3" id="KW-0963">Cytoplasm</keyword>
<dbReference type="InterPro" id="IPR000697">
    <property type="entry name" value="WH1/EVH1_dom"/>
</dbReference>
<feature type="region of interest" description="Disordered" evidence="8">
    <location>
        <begin position="185"/>
        <end position="226"/>
    </location>
</feature>
<dbReference type="Proteomes" id="UP000283210">
    <property type="component" value="Chromosome 7"/>
</dbReference>
<dbReference type="InterPro" id="IPR003124">
    <property type="entry name" value="WH2_dom"/>
</dbReference>
<dbReference type="PROSITE" id="PS51082">
    <property type="entry name" value="WH2"/>
    <property type="match status" value="1"/>
</dbReference>
<reference evidence="12 13" key="1">
    <citation type="submission" date="2018-11" db="EMBL/GenBank/DDBJ databases">
        <authorList>
            <person name="Lopez-Roques C."/>
            <person name="Donnadieu C."/>
            <person name="Bouchez O."/>
            <person name="Klopp C."/>
            <person name="Cabau C."/>
            <person name="Zahm M."/>
        </authorList>
    </citation>
    <scope>NUCLEOTIDE SEQUENCE [LARGE SCALE GENOMIC DNA]</scope>
    <source>
        <strain evidence="12">RS831</strain>
        <tissue evidence="12">Whole body</tissue>
    </source>
</reference>
<protein>
    <recommendedName>
        <fullName evidence="14">WH1 domain-containing protein</fullName>
    </recommendedName>
</protein>
<dbReference type="SMART" id="SM00246">
    <property type="entry name" value="WH2"/>
    <property type="match status" value="1"/>
</dbReference>
<gene>
    <name evidence="12" type="ORF">OJAV_G00068780</name>
</gene>
<evidence type="ECO:0000259" key="10">
    <source>
        <dbReference type="PROSITE" id="PS50229"/>
    </source>
</evidence>
<feature type="compositionally biased region" description="Pro residues" evidence="8">
    <location>
        <begin position="336"/>
        <end position="365"/>
    </location>
</feature>
<dbReference type="FunFam" id="2.30.29.30:FF:000130">
    <property type="entry name" value="neural Wiskott-Aldrich syndrome protein"/>
    <property type="match status" value="1"/>
</dbReference>
<evidence type="ECO:0000313" key="13">
    <source>
        <dbReference type="Proteomes" id="UP000283210"/>
    </source>
</evidence>
<dbReference type="PROSITE" id="PS50108">
    <property type="entry name" value="CRIB"/>
    <property type="match status" value="1"/>
</dbReference>
<evidence type="ECO:0000256" key="7">
    <source>
        <dbReference type="ARBA" id="ARBA00023242"/>
    </source>
</evidence>
<keyword evidence="5" id="KW-0677">Repeat</keyword>
<feature type="compositionally biased region" description="Acidic residues" evidence="8">
    <location>
        <begin position="513"/>
        <end position="530"/>
    </location>
</feature>
<dbReference type="InterPro" id="IPR011026">
    <property type="entry name" value="WAS_C"/>
</dbReference>
<dbReference type="PROSITE" id="PS50229">
    <property type="entry name" value="WH1"/>
    <property type="match status" value="1"/>
</dbReference>
<feature type="compositionally biased region" description="Low complexity" evidence="8">
    <location>
        <begin position="366"/>
        <end position="380"/>
    </location>
</feature>
<dbReference type="Gene3D" id="3.90.810.10">
    <property type="entry name" value="CRIB domain"/>
    <property type="match status" value="2"/>
</dbReference>
<dbReference type="PANTHER" id="PTHR11202">
    <property type="entry name" value="SPROUTY-RELATED, EVH1 DOMAIN-CONTAINING PROTEIN FAMILY MEMBER"/>
    <property type="match status" value="1"/>
</dbReference>
<comment type="subcellular location">
    <subcellularLocation>
        <location evidence="2">Cytoplasm</location>
        <location evidence="2">Cytoskeleton</location>
    </subcellularLocation>
    <subcellularLocation>
        <location evidence="1">Nucleus</location>
    </subcellularLocation>
</comment>
<evidence type="ECO:0000256" key="8">
    <source>
        <dbReference type="SAM" id="MobiDB-lite"/>
    </source>
</evidence>
<evidence type="ECO:0000259" key="11">
    <source>
        <dbReference type="PROSITE" id="PS51082"/>
    </source>
</evidence>
<dbReference type="SMART" id="SM00285">
    <property type="entry name" value="PBD"/>
    <property type="match status" value="1"/>
</dbReference>
<dbReference type="InterPro" id="IPR036936">
    <property type="entry name" value="CRIB_dom_sf"/>
</dbReference>
<keyword evidence="6" id="KW-0206">Cytoskeleton</keyword>
<organism evidence="12 13">
    <name type="scientific">Oryzias javanicus</name>
    <name type="common">Javanese ricefish</name>
    <name type="synonym">Aplocheilus javanicus</name>
    <dbReference type="NCBI Taxonomy" id="123683"/>
    <lineage>
        <taxon>Eukaryota</taxon>
        <taxon>Metazoa</taxon>
        <taxon>Chordata</taxon>
        <taxon>Craniata</taxon>
        <taxon>Vertebrata</taxon>
        <taxon>Euteleostomi</taxon>
        <taxon>Actinopterygii</taxon>
        <taxon>Neopterygii</taxon>
        <taxon>Teleostei</taxon>
        <taxon>Neoteleostei</taxon>
        <taxon>Acanthomorphata</taxon>
        <taxon>Ovalentaria</taxon>
        <taxon>Atherinomorphae</taxon>
        <taxon>Beloniformes</taxon>
        <taxon>Adrianichthyidae</taxon>
        <taxon>Oryziinae</taxon>
        <taxon>Oryzias</taxon>
    </lineage>
</organism>
<dbReference type="GO" id="GO:0007015">
    <property type="term" value="P:actin filament organization"/>
    <property type="evidence" value="ECO:0007669"/>
    <property type="project" value="InterPro"/>
</dbReference>
<evidence type="ECO:0000256" key="6">
    <source>
        <dbReference type="ARBA" id="ARBA00023212"/>
    </source>
</evidence>
<feature type="compositionally biased region" description="Pro residues" evidence="8">
    <location>
        <begin position="304"/>
        <end position="328"/>
    </location>
</feature>